<dbReference type="AlphaFoldDB" id="A0A8J2WRB2"/>
<feature type="domain" description="NAD-dependent epimerase/dehydratase" evidence="2">
    <location>
        <begin position="35"/>
        <end position="240"/>
    </location>
</feature>
<evidence type="ECO:0000313" key="4">
    <source>
        <dbReference type="Proteomes" id="UP000789595"/>
    </source>
</evidence>
<dbReference type="PANTHER" id="PTHR10366">
    <property type="entry name" value="NAD DEPENDENT EPIMERASE/DEHYDRATASE"/>
    <property type="match status" value="1"/>
</dbReference>
<evidence type="ECO:0000259" key="2">
    <source>
        <dbReference type="Pfam" id="PF01370"/>
    </source>
</evidence>
<reference evidence="3" key="1">
    <citation type="submission" date="2021-11" db="EMBL/GenBank/DDBJ databases">
        <authorList>
            <consortium name="Genoscope - CEA"/>
            <person name="William W."/>
        </authorList>
    </citation>
    <scope>NUCLEOTIDE SEQUENCE</scope>
</reference>
<evidence type="ECO:0000313" key="3">
    <source>
        <dbReference type="EMBL" id="CAH0377565.1"/>
    </source>
</evidence>
<keyword evidence="1" id="KW-0560">Oxidoreductase</keyword>
<dbReference type="GO" id="GO:0016616">
    <property type="term" value="F:oxidoreductase activity, acting on the CH-OH group of donors, NAD or NADP as acceptor"/>
    <property type="evidence" value="ECO:0007669"/>
    <property type="project" value="TreeGrafter"/>
</dbReference>
<dbReference type="InterPro" id="IPR001509">
    <property type="entry name" value="Epimerase_deHydtase"/>
</dbReference>
<protein>
    <recommendedName>
        <fullName evidence="2">NAD-dependent epimerase/dehydratase domain-containing protein</fullName>
    </recommendedName>
</protein>
<organism evidence="3 4">
    <name type="scientific">Pelagomonas calceolata</name>
    <dbReference type="NCBI Taxonomy" id="35677"/>
    <lineage>
        <taxon>Eukaryota</taxon>
        <taxon>Sar</taxon>
        <taxon>Stramenopiles</taxon>
        <taxon>Ochrophyta</taxon>
        <taxon>Pelagophyceae</taxon>
        <taxon>Pelagomonadales</taxon>
        <taxon>Pelagomonadaceae</taxon>
        <taxon>Pelagomonas</taxon>
    </lineage>
</organism>
<dbReference type="InterPro" id="IPR036291">
    <property type="entry name" value="NAD(P)-bd_dom_sf"/>
</dbReference>
<dbReference type="EMBL" id="CAKKNE010000005">
    <property type="protein sequence ID" value="CAH0377565.1"/>
    <property type="molecule type" value="Genomic_DNA"/>
</dbReference>
<comment type="caution">
    <text evidence="3">The sequence shown here is derived from an EMBL/GenBank/DDBJ whole genome shotgun (WGS) entry which is preliminary data.</text>
</comment>
<name>A0A8J2WRB2_9STRA</name>
<keyword evidence="4" id="KW-1185">Reference proteome</keyword>
<dbReference type="Gene3D" id="3.40.50.720">
    <property type="entry name" value="NAD(P)-binding Rossmann-like Domain"/>
    <property type="match status" value="1"/>
</dbReference>
<accession>A0A8J2WRB2</accession>
<dbReference type="Proteomes" id="UP000789595">
    <property type="component" value="Unassembled WGS sequence"/>
</dbReference>
<dbReference type="Pfam" id="PF01370">
    <property type="entry name" value="Epimerase"/>
    <property type="match status" value="1"/>
</dbReference>
<dbReference type="PANTHER" id="PTHR10366:SF852">
    <property type="entry name" value="CINNAMOYL-COA REDUCTASE CAD2"/>
    <property type="match status" value="1"/>
</dbReference>
<evidence type="ECO:0000256" key="1">
    <source>
        <dbReference type="ARBA" id="ARBA00023002"/>
    </source>
</evidence>
<gene>
    <name evidence="3" type="ORF">PECAL_5P21030</name>
</gene>
<dbReference type="OrthoDB" id="2735536at2759"/>
<dbReference type="SUPFAM" id="SSF51735">
    <property type="entry name" value="NAD(P)-binding Rossmann-fold domains"/>
    <property type="match status" value="1"/>
</dbReference>
<dbReference type="InterPro" id="IPR050425">
    <property type="entry name" value="NAD(P)_dehydrat-like"/>
</dbReference>
<proteinExistence type="predicted"/>
<sequence>MKTLPAYAEKPELAELLDKVPLLPAEKAAEPQTTCVTGATSTIGAHVVRRLLRAGHTVHAPVRGSETTADVAYLKAMPGAERLKLFYGVDLLVEGSYDAAMVGCASVIHVASPFYLTGSKKNLKNKLIDPAIKGTENVLNSCSRTPTVKRVICTGTVLVACCDFRPSIEDKGWTVNNDMWYGDCSPTDFPYVYSKRAAEKRSLEIAAAQSQWTLTTLLVGGCFGPMCAPNGQGVVPMFQKYIRGGLFWPACPPMGFPVHDIRDVAVMHSLAMTSDVTGRYITPQKWGTFKACCDGLKSDSRTSKCMLPFFTLPSCFKPVFACVGPMLGIDKSMPRRMWGASPKIDYGKTTNDFALEGFTPIGIPEMMVDTELSFQLHKIPLVLASLKRYK</sequence>